<evidence type="ECO:0000256" key="6">
    <source>
        <dbReference type="ARBA" id="ARBA00022491"/>
    </source>
</evidence>
<organism evidence="14">
    <name type="scientific">Thermocrinis ruber</name>
    <dbReference type="NCBI Taxonomy" id="75906"/>
    <lineage>
        <taxon>Bacteria</taxon>
        <taxon>Pseudomonadati</taxon>
        <taxon>Aquificota</taxon>
        <taxon>Aquificia</taxon>
        <taxon>Aquificales</taxon>
        <taxon>Aquificaceae</taxon>
        <taxon>Thermocrinis</taxon>
    </lineage>
</organism>
<keyword evidence="6" id="KW-0678">Repressor</keyword>
<evidence type="ECO:0000256" key="5">
    <source>
        <dbReference type="ARBA" id="ARBA00022490"/>
    </source>
</evidence>
<feature type="binding site" evidence="13">
    <location>
        <position position="117"/>
    </location>
    <ligand>
        <name>Fe cation</name>
        <dbReference type="ChEBI" id="CHEBI:24875"/>
    </ligand>
</feature>
<dbReference type="GO" id="GO:1900376">
    <property type="term" value="P:regulation of secondary metabolite biosynthetic process"/>
    <property type="evidence" value="ECO:0007669"/>
    <property type="project" value="TreeGrafter"/>
</dbReference>
<evidence type="ECO:0000256" key="3">
    <source>
        <dbReference type="ARBA" id="ARBA00011738"/>
    </source>
</evidence>
<evidence type="ECO:0000256" key="8">
    <source>
        <dbReference type="ARBA" id="ARBA00022833"/>
    </source>
</evidence>
<evidence type="ECO:0000256" key="4">
    <source>
        <dbReference type="ARBA" id="ARBA00020910"/>
    </source>
</evidence>
<reference evidence="14" key="1">
    <citation type="journal article" date="2020" name="mSystems">
        <title>Genome- and Community-Level Interaction Insights into Carbon Utilization and Element Cycling Functions of Hydrothermarchaeota in Hydrothermal Sediment.</title>
        <authorList>
            <person name="Zhou Z."/>
            <person name="Liu Y."/>
            <person name="Xu W."/>
            <person name="Pan J."/>
            <person name="Luo Z.H."/>
            <person name="Li M."/>
        </authorList>
    </citation>
    <scope>NUCLEOTIDE SEQUENCE [LARGE SCALE GENOMIC DNA]</scope>
    <source>
        <strain evidence="14">SpSt-114</strain>
    </source>
</reference>
<dbReference type="CDD" id="cd07153">
    <property type="entry name" value="Fur_like"/>
    <property type="match status" value="1"/>
</dbReference>
<comment type="subcellular location">
    <subcellularLocation>
        <location evidence="1">Cytoplasm</location>
    </subcellularLocation>
</comment>
<evidence type="ECO:0000256" key="1">
    <source>
        <dbReference type="ARBA" id="ARBA00004496"/>
    </source>
</evidence>
<name>A0A7C5WYB2_9AQUI</name>
<evidence type="ECO:0000256" key="2">
    <source>
        <dbReference type="ARBA" id="ARBA00007957"/>
    </source>
</evidence>
<dbReference type="GO" id="GO:0000976">
    <property type="term" value="F:transcription cis-regulatory region binding"/>
    <property type="evidence" value="ECO:0007669"/>
    <property type="project" value="TreeGrafter"/>
</dbReference>
<keyword evidence="10" id="KW-0238">DNA-binding</keyword>
<evidence type="ECO:0000256" key="10">
    <source>
        <dbReference type="ARBA" id="ARBA00023125"/>
    </source>
</evidence>
<keyword evidence="8 12" id="KW-0862">Zinc</keyword>
<feature type="binding site" evidence="12">
    <location>
        <position position="142"/>
    </location>
    <ligand>
        <name>Zn(2+)</name>
        <dbReference type="ChEBI" id="CHEBI:29105"/>
    </ligand>
</feature>
<dbReference type="AlphaFoldDB" id="A0A7C5WYB2"/>
<dbReference type="PANTHER" id="PTHR33202">
    <property type="entry name" value="ZINC UPTAKE REGULATION PROTEIN"/>
    <property type="match status" value="1"/>
</dbReference>
<dbReference type="EMBL" id="DSAC01000025">
    <property type="protein sequence ID" value="HHO73430.1"/>
    <property type="molecule type" value="Genomic_DNA"/>
</dbReference>
<dbReference type="InterPro" id="IPR036390">
    <property type="entry name" value="WH_DNA-bd_sf"/>
</dbReference>
<dbReference type="Gene3D" id="1.10.10.10">
    <property type="entry name" value="Winged helix-like DNA-binding domain superfamily/Winged helix DNA-binding domain"/>
    <property type="match status" value="1"/>
</dbReference>
<evidence type="ECO:0000256" key="12">
    <source>
        <dbReference type="PIRSR" id="PIRSR602481-1"/>
    </source>
</evidence>
<dbReference type="PANTHER" id="PTHR33202:SF2">
    <property type="entry name" value="FERRIC UPTAKE REGULATION PROTEIN"/>
    <property type="match status" value="1"/>
</dbReference>
<feature type="binding site" evidence="13">
    <location>
        <position position="134"/>
    </location>
    <ligand>
        <name>Fe cation</name>
        <dbReference type="ChEBI" id="CHEBI:24875"/>
    </ligand>
</feature>
<keyword evidence="5" id="KW-0963">Cytoplasm</keyword>
<keyword evidence="13" id="KW-0408">Iron</keyword>
<dbReference type="Pfam" id="PF01475">
    <property type="entry name" value="FUR"/>
    <property type="match status" value="1"/>
</dbReference>
<evidence type="ECO:0000256" key="7">
    <source>
        <dbReference type="ARBA" id="ARBA00022723"/>
    </source>
</evidence>
<feature type="binding site" evidence="12">
    <location>
        <position position="145"/>
    </location>
    <ligand>
        <name>Zn(2+)</name>
        <dbReference type="ChEBI" id="CHEBI:29105"/>
    </ligand>
</feature>
<comment type="similarity">
    <text evidence="2">Belongs to the Fur family.</text>
</comment>
<evidence type="ECO:0000313" key="14">
    <source>
        <dbReference type="EMBL" id="HHO73430.1"/>
    </source>
</evidence>
<dbReference type="GO" id="GO:0003700">
    <property type="term" value="F:DNA-binding transcription factor activity"/>
    <property type="evidence" value="ECO:0007669"/>
    <property type="project" value="InterPro"/>
</dbReference>
<keyword evidence="7 12" id="KW-0479">Metal-binding</keyword>
<evidence type="ECO:0000256" key="9">
    <source>
        <dbReference type="ARBA" id="ARBA00023015"/>
    </source>
</evidence>
<keyword evidence="9" id="KW-0805">Transcription regulation</keyword>
<dbReference type="InterPro" id="IPR043135">
    <property type="entry name" value="Fur_C"/>
</dbReference>
<dbReference type="SUPFAM" id="SSF46785">
    <property type="entry name" value="Winged helix' DNA-binding domain"/>
    <property type="match status" value="1"/>
</dbReference>
<dbReference type="InterPro" id="IPR036388">
    <property type="entry name" value="WH-like_DNA-bd_sf"/>
</dbReference>
<evidence type="ECO:0000256" key="13">
    <source>
        <dbReference type="PIRSR" id="PIRSR602481-2"/>
    </source>
</evidence>
<sequence>MQGELESLKRDFERFLKSRGGKMTKGRFEIIDMIANYGAHFEIEDLVRWISSQNKNVASRSTIYRTVRLLQEFGAIREVIKLNNRTIYEFVVGKQHHEHLICVECGKIIEFNKEEIEQLQDKVCEEYDFTPINHRLEIFGICSDCKGKGRENRVG</sequence>
<dbReference type="Gene3D" id="3.30.1490.190">
    <property type="match status" value="1"/>
</dbReference>
<proteinExistence type="inferred from homology"/>
<keyword evidence="11" id="KW-0804">Transcription</keyword>
<evidence type="ECO:0000256" key="11">
    <source>
        <dbReference type="ARBA" id="ARBA00023163"/>
    </source>
</evidence>
<comment type="cofactor">
    <cofactor evidence="12">
        <name>Zn(2+)</name>
        <dbReference type="ChEBI" id="CHEBI:29105"/>
    </cofactor>
    <text evidence="12">Binds 1 zinc ion per subunit.</text>
</comment>
<accession>A0A7C5WYB2</accession>
<gene>
    <name evidence="14" type="ORF">ENN04_02190</name>
</gene>
<feature type="binding site" evidence="13">
    <location>
        <position position="96"/>
    </location>
    <ligand>
        <name>Fe cation</name>
        <dbReference type="ChEBI" id="CHEBI:24875"/>
    </ligand>
</feature>
<dbReference type="GO" id="GO:0008270">
    <property type="term" value="F:zinc ion binding"/>
    <property type="evidence" value="ECO:0007669"/>
    <property type="project" value="TreeGrafter"/>
</dbReference>
<comment type="subunit">
    <text evidence="3">Homodimer.</text>
</comment>
<dbReference type="GO" id="GO:0005829">
    <property type="term" value="C:cytosol"/>
    <property type="evidence" value="ECO:0007669"/>
    <property type="project" value="TreeGrafter"/>
</dbReference>
<dbReference type="InterPro" id="IPR002481">
    <property type="entry name" value="FUR"/>
</dbReference>
<feature type="binding site" evidence="12">
    <location>
        <position position="102"/>
    </location>
    <ligand>
        <name>Zn(2+)</name>
        <dbReference type="ChEBI" id="CHEBI:29105"/>
    </ligand>
</feature>
<protein>
    <recommendedName>
        <fullName evidence="4">Ferric uptake regulation protein</fullName>
    </recommendedName>
</protein>
<feature type="binding site" evidence="12">
    <location>
        <position position="105"/>
    </location>
    <ligand>
        <name>Zn(2+)</name>
        <dbReference type="ChEBI" id="CHEBI:29105"/>
    </ligand>
</feature>
<comment type="caution">
    <text evidence="14">The sequence shown here is derived from an EMBL/GenBank/DDBJ whole genome shotgun (WGS) entry which is preliminary data.</text>
</comment>
<dbReference type="GO" id="GO:0045892">
    <property type="term" value="P:negative regulation of DNA-templated transcription"/>
    <property type="evidence" value="ECO:0007669"/>
    <property type="project" value="TreeGrafter"/>
</dbReference>
<comment type="cofactor">
    <cofactor evidence="13">
        <name>Mn(2+)</name>
        <dbReference type="ChEBI" id="CHEBI:29035"/>
    </cofactor>
    <cofactor evidence="13">
        <name>Fe(2+)</name>
        <dbReference type="ChEBI" id="CHEBI:29033"/>
    </cofactor>
    <text evidence="13">Binds 1 Mn(2+) or Fe(2+) ion per subunit.</text>
</comment>